<name>A0A8S5NFF5_9CAUD</name>
<evidence type="ECO:0000313" key="1">
    <source>
        <dbReference type="EMBL" id="DAD92936.1"/>
    </source>
</evidence>
<dbReference type="EMBL" id="BK015148">
    <property type="protein sequence ID" value="DAD92936.1"/>
    <property type="molecule type" value="Genomic_DNA"/>
</dbReference>
<sequence length="59" mass="6933">MNELIRDKLRRLKGLPTKKVSTEGVMILNDDQAEAALQFELLKLDEFNRKIKEMSDQRD</sequence>
<accession>A0A8S5NFF5</accession>
<protein>
    <submittedName>
        <fullName evidence="1">Uncharacterized protein</fullName>
    </submittedName>
</protein>
<organism evidence="1">
    <name type="scientific">Siphoviridae sp. ctxzZ3</name>
    <dbReference type="NCBI Taxonomy" id="2826523"/>
    <lineage>
        <taxon>Viruses</taxon>
        <taxon>Duplodnaviria</taxon>
        <taxon>Heunggongvirae</taxon>
        <taxon>Uroviricota</taxon>
        <taxon>Caudoviricetes</taxon>
    </lineage>
</organism>
<proteinExistence type="predicted"/>
<reference evidence="1" key="1">
    <citation type="journal article" date="2021" name="Proc. Natl. Acad. Sci. U.S.A.">
        <title>A Catalog of Tens of Thousands of Viruses from Human Metagenomes Reveals Hidden Associations with Chronic Diseases.</title>
        <authorList>
            <person name="Tisza M.J."/>
            <person name="Buck C.B."/>
        </authorList>
    </citation>
    <scope>NUCLEOTIDE SEQUENCE</scope>
    <source>
        <strain evidence="1">CtxzZ3</strain>
    </source>
</reference>